<dbReference type="InterPro" id="IPR001980">
    <property type="entry name" value="PPAT"/>
</dbReference>
<dbReference type="NCBIfam" id="TIGR00125">
    <property type="entry name" value="cyt_tran_rel"/>
    <property type="match status" value="1"/>
</dbReference>
<keyword evidence="3 9" id="KW-0548">Nucleotidyltransferase</keyword>
<evidence type="ECO:0000256" key="6">
    <source>
        <dbReference type="ARBA" id="ARBA00022842"/>
    </source>
</evidence>
<dbReference type="AlphaFoldDB" id="A0A2N1PQM5"/>
<feature type="domain" description="Cytidyltransferase-like" evidence="10">
    <location>
        <begin position="6"/>
        <end position="134"/>
    </location>
</feature>
<keyword evidence="5 9" id="KW-0067">ATP-binding</keyword>
<evidence type="ECO:0000313" key="11">
    <source>
        <dbReference type="EMBL" id="PKK90646.1"/>
    </source>
</evidence>
<feature type="binding site" evidence="9">
    <location>
        <position position="88"/>
    </location>
    <ligand>
        <name>substrate</name>
    </ligand>
</feature>
<accession>A0A2N1PQM5</accession>
<comment type="pathway">
    <text evidence="9">Cofactor biosynthesis; coenzyme A biosynthesis; CoA from (R)-pantothenate: step 4/5.</text>
</comment>
<comment type="catalytic activity">
    <reaction evidence="8 9">
        <text>(R)-4'-phosphopantetheine + ATP + H(+) = 3'-dephospho-CoA + diphosphate</text>
        <dbReference type="Rhea" id="RHEA:19801"/>
        <dbReference type="ChEBI" id="CHEBI:15378"/>
        <dbReference type="ChEBI" id="CHEBI:30616"/>
        <dbReference type="ChEBI" id="CHEBI:33019"/>
        <dbReference type="ChEBI" id="CHEBI:57328"/>
        <dbReference type="ChEBI" id="CHEBI:61723"/>
        <dbReference type="EC" id="2.7.7.3"/>
    </reaction>
</comment>
<comment type="subunit">
    <text evidence="9">Homohexamer.</text>
</comment>
<comment type="function">
    <text evidence="9">Reversibly transfers an adenylyl group from ATP to 4'-phosphopantetheine, yielding dephospho-CoA (dPCoA) and pyrophosphate.</text>
</comment>
<feature type="binding site" evidence="9">
    <location>
        <begin position="124"/>
        <end position="130"/>
    </location>
    <ligand>
        <name>ATP</name>
        <dbReference type="ChEBI" id="CHEBI:30616"/>
    </ligand>
</feature>
<dbReference type="GO" id="GO:0015937">
    <property type="term" value="P:coenzyme A biosynthetic process"/>
    <property type="evidence" value="ECO:0007669"/>
    <property type="project" value="UniProtKB-UniRule"/>
</dbReference>
<keyword evidence="6 9" id="KW-0460">Magnesium</keyword>
<keyword evidence="2 9" id="KW-0808">Transferase</keyword>
<keyword evidence="7 9" id="KW-0173">Coenzyme A biosynthesis</keyword>
<feature type="binding site" evidence="9">
    <location>
        <position position="74"/>
    </location>
    <ligand>
        <name>substrate</name>
    </ligand>
</feature>
<comment type="subcellular location">
    <subcellularLocation>
        <location evidence="9">Cytoplasm</location>
    </subcellularLocation>
</comment>
<evidence type="ECO:0000259" key="10">
    <source>
        <dbReference type="Pfam" id="PF01467"/>
    </source>
</evidence>
<dbReference type="Proteomes" id="UP000233256">
    <property type="component" value="Unassembled WGS sequence"/>
</dbReference>
<dbReference type="EC" id="2.7.7.3" evidence="9"/>
<reference evidence="11 12" key="1">
    <citation type="journal article" date="2017" name="ISME J.">
        <title>Potential for microbial H2 and metal transformations associated with novel bacteria and archaea in deep terrestrial subsurface sediments.</title>
        <authorList>
            <person name="Hernsdorf A.W."/>
            <person name="Amano Y."/>
            <person name="Miyakawa K."/>
            <person name="Ise K."/>
            <person name="Suzuki Y."/>
            <person name="Anantharaman K."/>
            <person name="Probst A."/>
            <person name="Burstein D."/>
            <person name="Thomas B.C."/>
            <person name="Banfield J.F."/>
        </authorList>
    </citation>
    <scope>NUCLEOTIDE SEQUENCE [LARGE SCALE GENOMIC DNA]</scope>
    <source>
        <strain evidence="11">HGW-Wallbacteria-1</strain>
    </source>
</reference>
<dbReference type="Gene3D" id="3.40.50.620">
    <property type="entry name" value="HUPs"/>
    <property type="match status" value="1"/>
</dbReference>
<comment type="caution">
    <text evidence="11">The sequence shown here is derived from an EMBL/GenBank/DDBJ whole genome shotgun (WGS) entry which is preliminary data.</text>
</comment>
<sequence length="163" mass="18647">MGTIAVYPGSFDPFTNGHLDILTRASRMFSKVIISIANNPRKSSTFSVEERMEMIRESCGDLENVEIGYFETLLVHYVKKSGAAAIIRGLRAISDYDYEFQMALTNKKLLPEADTIFLVTRLDYLYVSSSMVKEIYRLEGDINCLVPEPVMQHMVSWKARDFR</sequence>
<dbReference type="PANTHER" id="PTHR21342">
    <property type="entry name" value="PHOSPHOPANTETHEINE ADENYLYLTRANSFERASE"/>
    <property type="match status" value="1"/>
</dbReference>
<dbReference type="PRINTS" id="PR01020">
    <property type="entry name" value="LPSBIOSNTHSS"/>
</dbReference>
<evidence type="ECO:0000256" key="5">
    <source>
        <dbReference type="ARBA" id="ARBA00022840"/>
    </source>
</evidence>
<dbReference type="GO" id="GO:0005737">
    <property type="term" value="C:cytoplasm"/>
    <property type="evidence" value="ECO:0007669"/>
    <property type="project" value="UniProtKB-SubCell"/>
</dbReference>
<dbReference type="Pfam" id="PF01467">
    <property type="entry name" value="CTP_transf_like"/>
    <property type="match status" value="1"/>
</dbReference>
<proteinExistence type="inferred from homology"/>
<dbReference type="CDD" id="cd02163">
    <property type="entry name" value="PPAT"/>
    <property type="match status" value="1"/>
</dbReference>
<gene>
    <name evidence="9" type="primary">coaD</name>
    <name evidence="11" type="ORF">CVV64_09100</name>
</gene>
<feature type="binding site" evidence="9">
    <location>
        <position position="99"/>
    </location>
    <ligand>
        <name>ATP</name>
        <dbReference type="ChEBI" id="CHEBI:30616"/>
    </ligand>
</feature>
<comment type="similarity">
    <text evidence="9">Belongs to the bacterial CoaD family.</text>
</comment>
<evidence type="ECO:0000256" key="2">
    <source>
        <dbReference type="ARBA" id="ARBA00022679"/>
    </source>
</evidence>
<dbReference type="NCBIfam" id="TIGR01510">
    <property type="entry name" value="coaD_prev_kdtB"/>
    <property type="match status" value="1"/>
</dbReference>
<name>A0A2N1PQM5_9BACT</name>
<comment type="cofactor">
    <cofactor evidence="9">
        <name>Mg(2+)</name>
        <dbReference type="ChEBI" id="CHEBI:18420"/>
    </cofactor>
</comment>
<feature type="binding site" evidence="9">
    <location>
        <position position="42"/>
    </location>
    <ligand>
        <name>substrate</name>
    </ligand>
</feature>
<dbReference type="InterPro" id="IPR004821">
    <property type="entry name" value="Cyt_trans-like"/>
</dbReference>
<protein>
    <recommendedName>
        <fullName evidence="9">Phosphopantetheine adenylyltransferase</fullName>
        <ecNumber evidence="9">2.7.7.3</ecNumber>
    </recommendedName>
    <alternativeName>
        <fullName evidence="9">Dephospho-CoA pyrophosphorylase</fullName>
    </alternativeName>
    <alternativeName>
        <fullName evidence="9">Pantetheine-phosphate adenylyltransferase</fullName>
        <shortName evidence="9">PPAT</shortName>
    </alternativeName>
</protein>
<feature type="binding site" evidence="9">
    <location>
        <position position="18"/>
    </location>
    <ligand>
        <name>ATP</name>
        <dbReference type="ChEBI" id="CHEBI:30616"/>
    </ligand>
</feature>
<dbReference type="GO" id="GO:0005524">
    <property type="term" value="F:ATP binding"/>
    <property type="evidence" value="ECO:0007669"/>
    <property type="project" value="UniProtKB-KW"/>
</dbReference>
<dbReference type="SUPFAM" id="SSF52374">
    <property type="entry name" value="Nucleotidylyl transferase"/>
    <property type="match status" value="1"/>
</dbReference>
<dbReference type="PANTHER" id="PTHR21342:SF1">
    <property type="entry name" value="PHOSPHOPANTETHEINE ADENYLYLTRANSFERASE"/>
    <property type="match status" value="1"/>
</dbReference>
<dbReference type="UniPathway" id="UPA00241">
    <property type="reaction ID" value="UER00355"/>
</dbReference>
<evidence type="ECO:0000256" key="9">
    <source>
        <dbReference type="HAMAP-Rule" id="MF_00151"/>
    </source>
</evidence>
<dbReference type="EMBL" id="PGXC01000005">
    <property type="protein sequence ID" value="PKK90646.1"/>
    <property type="molecule type" value="Genomic_DNA"/>
</dbReference>
<keyword evidence="4 9" id="KW-0547">Nucleotide-binding</keyword>
<feature type="binding site" evidence="9">
    <location>
        <begin position="10"/>
        <end position="11"/>
    </location>
    <ligand>
        <name>ATP</name>
        <dbReference type="ChEBI" id="CHEBI:30616"/>
    </ligand>
</feature>
<evidence type="ECO:0000256" key="1">
    <source>
        <dbReference type="ARBA" id="ARBA00022490"/>
    </source>
</evidence>
<evidence type="ECO:0000256" key="4">
    <source>
        <dbReference type="ARBA" id="ARBA00022741"/>
    </source>
</evidence>
<dbReference type="HAMAP" id="MF_00151">
    <property type="entry name" value="PPAT_bact"/>
    <property type="match status" value="1"/>
</dbReference>
<feature type="binding site" evidence="9">
    <location>
        <position position="10"/>
    </location>
    <ligand>
        <name>substrate</name>
    </ligand>
</feature>
<feature type="binding site" evidence="9">
    <location>
        <begin position="89"/>
        <end position="91"/>
    </location>
    <ligand>
        <name>ATP</name>
        <dbReference type="ChEBI" id="CHEBI:30616"/>
    </ligand>
</feature>
<evidence type="ECO:0000313" key="12">
    <source>
        <dbReference type="Proteomes" id="UP000233256"/>
    </source>
</evidence>
<dbReference type="GO" id="GO:0004595">
    <property type="term" value="F:pantetheine-phosphate adenylyltransferase activity"/>
    <property type="evidence" value="ECO:0007669"/>
    <property type="project" value="UniProtKB-UniRule"/>
</dbReference>
<evidence type="ECO:0000256" key="7">
    <source>
        <dbReference type="ARBA" id="ARBA00022993"/>
    </source>
</evidence>
<organism evidence="11 12">
    <name type="scientific">Candidatus Wallbacteria bacterium HGW-Wallbacteria-1</name>
    <dbReference type="NCBI Taxonomy" id="2013854"/>
    <lineage>
        <taxon>Bacteria</taxon>
        <taxon>Candidatus Walliibacteriota</taxon>
    </lineage>
</organism>
<feature type="site" description="Transition state stabilizer" evidence="9">
    <location>
        <position position="18"/>
    </location>
</feature>
<evidence type="ECO:0000256" key="8">
    <source>
        <dbReference type="ARBA" id="ARBA00029346"/>
    </source>
</evidence>
<dbReference type="InterPro" id="IPR014729">
    <property type="entry name" value="Rossmann-like_a/b/a_fold"/>
</dbReference>
<keyword evidence="1 9" id="KW-0963">Cytoplasm</keyword>
<evidence type="ECO:0000256" key="3">
    <source>
        <dbReference type="ARBA" id="ARBA00022695"/>
    </source>
</evidence>